<accession>A0A5B0RID1</accession>
<evidence type="ECO:0000313" key="2">
    <source>
        <dbReference type="EMBL" id="KAA1133826.1"/>
    </source>
</evidence>
<reference evidence="1 3" key="1">
    <citation type="submission" date="2019-05" db="EMBL/GenBank/DDBJ databases">
        <title>Emergence of the Ug99 lineage of the wheat stem rust pathogen through somatic hybridization.</title>
        <authorList>
            <person name="Li F."/>
            <person name="Upadhyaya N.M."/>
            <person name="Sperschneider J."/>
            <person name="Matny O."/>
            <person name="Nguyen-Phuc H."/>
            <person name="Mago R."/>
            <person name="Raley C."/>
            <person name="Miller M.E."/>
            <person name="Silverstein K.A.T."/>
            <person name="Henningsen E."/>
            <person name="Hirsch C.D."/>
            <person name="Visser B."/>
            <person name="Pretorius Z.A."/>
            <person name="Steffenson B.J."/>
            <person name="Schwessinger B."/>
            <person name="Dodds P.N."/>
            <person name="Figueroa M."/>
        </authorList>
    </citation>
    <scope>NUCLEOTIDE SEQUENCE [LARGE SCALE GENOMIC DNA]</scope>
    <source>
        <strain evidence="1 3">Ug99</strain>
    </source>
</reference>
<dbReference type="AlphaFoldDB" id="A0A5B0RID1"/>
<comment type="caution">
    <text evidence="1">The sequence shown here is derived from an EMBL/GenBank/DDBJ whole genome shotgun (WGS) entry which is preliminary data.</text>
</comment>
<organism evidence="1 3">
    <name type="scientific">Puccinia graminis f. sp. tritici</name>
    <dbReference type="NCBI Taxonomy" id="56615"/>
    <lineage>
        <taxon>Eukaryota</taxon>
        <taxon>Fungi</taxon>
        <taxon>Dikarya</taxon>
        <taxon>Basidiomycota</taxon>
        <taxon>Pucciniomycotina</taxon>
        <taxon>Pucciniomycetes</taxon>
        <taxon>Pucciniales</taxon>
        <taxon>Pucciniaceae</taxon>
        <taxon>Puccinia</taxon>
    </lineage>
</organism>
<proteinExistence type="predicted"/>
<gene>
    <name evidence="1" type="ORF">PGTUg99_011488</name>
    <name evidence="2" type="ORF">PGTUg99_023238</name>
</gene>
<evidence type="ECO:0000313" key="3">
    <source>
        <dbReference type="Proteomes" id="UP000325313"/>
    </source>
</evidence>
<evidence type="ECO:0000313" key="1">
    <source>
        <dbReference type="EMBL" id="KAA1125616.1"/>
    </source>
</evidence>
<dbReference type="EMBL" id="VDEP01000070">
    <property type="protein sequence ID" value="KAA1133826.1"/>
    <property type="molecule type" value="Genomic_DNA"/>
</dbReference>
<dbReference type="Proteomes" id="UP000325313">
    <property type="component" value="Unassembled WGS sequence"/>
</dbReference>
<sequence length="54" mass="5969">MLRLSFAAATNCLVRPAPFLPSARVLVSELHPPQDISARADLLQRLRNKNSKGK</sequence>
<name>A0A5B0RID1_PUCGR</name>
<dbReference type="EMBL" id="VDEP01000176">
    <property type="protein sequence ID" value="KAA1125616.1"/>
    <property type="molecule type" value="Genomic_DNA"/>
</dbReference>
<protein>
    <submittedName>
        <fullName evidence="1">Uncharacterized protein</fullName>
    </submittedName>
</protein>